<organism evidence="15 16">
    <name type="scientific">Polynucleobacter aenigmaticus</name>
    <dbReference type="NCBI Taxonomy" id="1743164"/>
    <lineage>
        <taxon>Bacteria</taxon>
        <taxon>Pseudomonadati</taxon>
        <taxon>Pseudomonadota</taxon>
        <taxon>Betaproteobacteria</taxon>
        <taxon>Burkholderiales</taxon>
        <taxon>Burkholderiaceae</taxon>
        <taxon>Polynucleobacter</taxon>
    </lineage>
</organism>
<dbReference type="Gene3D" id="1.20.120.620">
    <property type="entry name" value="Backbone structure of the membrane domain of e. Coli histidine kinase receptor kdpd"/>
    <property type="match status" value="1"/>
</dbReference>
<evidence type="ECO:0000256" key="2">
    <source>
        <dbReference type="ARBA" id="ARBA00004141"/>
    </source>
</evidence>
<dbReference type="SUPFAM" id="SSF55874">
    <property type="entry name" value="ATPase domain of HSP90 chaperone/DNA topoisomerase II/histidine kinase"/>
    <property type="match status" value="1"/>
</dbReference>
<feature type="domain" description="Histidine kinase" evidence="14">
    <location>
        <begin position="288"/>
        <end position="504"/>
    </location>
</feature>
<evidence type="ECO:0000256" key="12">
    <source>
        <dbReference type="ARBA" id="ARBA00023136"/>
    </source>
</evidence>
<dbReference type="Pfam" id="PF02518">
    <property type="entry name" value="HATPase_c"/>
    <property type="match status" value="1"/>
</dbReference>
<dbReference type="GO" id="GO:0000155">
    <property type="term" value="F:phosphorelay sensor kinase activity"/>
    <property type="evidence" value="ECO:0007669"/>
    <property type="project" value="InterPro"/>
</dbReference>
<dbReference type="Pfam" id="PF13493">
    <property type="entry name" value="DUF4118"/>
    <property type="match status" value="1"/>
</dbReference>
<keyword evidence="9" id="KW-0067">ATP-binding</keyword>
<dbReference type="PROSITE" id="PS50109">
    <property type="entry name" value="HIS_KIN"/>
    <property type="match status" value="1"/>
</dbReference>
<keyword evidence="8" id="KW-0418">Kinase</keyword>
<dbReference type="InterPro" id="IPR036890">
    <property type="entry name" value="HATPase_C_sf"/>
</dbReference>
<accession>A0A254PSG6</accession>
<evidence type="ECO:0000256" key="10">
    <source>
        <dbReference type="ARBA" id="ARBA00022989"/>
    </source>
</evidence>
<dbReference type="EMBL" id="NGUO01000023">
    <property type="protein sequence ID" value="OWS69248.1"/>
    <property type="molecule type" value="Genomic_DNA"/>
</dbReference>
<keyword evidence="10 13" id="KW-1133">Transmembrane helix</keyword>
<keyword evidence="7" id="KW-0547">Nucleotide-binding</keyword>
<dbReference type="InterPro" id="IPR052023">
    <property type="entry name" value="Histidine_kinase_KdpD"/>
</dbReference>
<dbReference type="InterPro" id="IPR003661">
    <property type="entry name" value="HisK_dim/P_dom"/>
</dbReference>
<dbReference type="InterPro" id="IPR038318">
    <property type="entry name" value="KdpD_sf"/>
</dbReference>
<evidence type="ECO:0000256" key="13">
    <source>
        <dbReference type="SAM" id="Phobius"/>
    </source>
</evidence>
<comment type="catalytic activity">
    <reaction evidence="1">
        <text>ATP + protein L-histidine = ADP + protein N-phospho-L-histidine.</text>
        <dbReference type="EC" id="2.7.13.3"/>
    </reaction>
</comment>
<keyword evidence="12 13" id="KW-0472">Membrane</keyword>
<feature type="transmembrane region" description="Helical" evidence="13">
    <location>
        <begin position="88"/>
        <end position="113"/>
    </location>
</feature>
<dbReference type="SUPFAM" id="SSF47384">
    <property type="entry name" value="Homodimeric domain of signal transducing histidine kinase"/>
    <property type="match status" value="1"/>
</dbReference>
<dbReference type="PANTHER" id="PTHR45569">
    <property type="entry name" value="SENSOR PROTEIN KDPD"/>
    <property type="match status" value="1"/>
</dbReference>
<keyword evidence="6 13" id="KW-0812">Transmembrane</keyword>
<dbReference type="Pfam" id="PF00512">
    <property type="entry name" value="HisKA"/>
    <property type="match status" value="1"/>
</dbReference>
<evidence type="ECO:0000256" key="7">
    <source>
        <dbReference type="ARBA" id="ARBA00022741"/>
    </source>
</evidence>
<dbReference type="Gene3D" id="1.10.287.130">
    <property type="match status" value="1"/>
</dbReference>
<dbReference type="InterPro" id="IPR005467">
    <property type="entry name" value="His_kinase_dom"/>
</dbReference>
<comment type="subcellular location">
    <subcellularLocation>
        <location evidence="2">Membrane</location>
        <topology evidence="2">Multi-pass membrane protein</topology>
    </subcellularLocation>
</comment>
<dbReference type="SMART" id="SM00388">
    <property type="entry name" value="HisKA"/>
    <property type="match status" value="1"/>
</dbReference>
<keyword evidence="11" id="KW-0902">Two-component regulatory system</keyword>
<dbReference type="InterPro" id="IPR003594">
    <property type="entry name" value="HATPase_dom"/>
</dbReference>
<protein>
    <recommendedName>
        <fullName evidence="3">histidine kinase</fullName>
        <ecNumber evidence="3">2.7.13.3</ecNumber>
    </recommendedName>
</protein>
<evidence type="ECO:0000256" key="9">
    <source>
        <dbReference type="ARBA" id="ARBA00022840"/>
    </source>
</evidence>
<dbReference type="Gene3D" id="3.30.565.10">
    <property type="entry name" value="Histidine kinase-like ATPase, C-terminal domain"/>
    <property type="match status" value="1"/>
</dbReference>
<dbReference type="CDD" id="cd00082">
    <property type="entry name" value="HisKA"/>
    <property type="match status" value="1"/>
</dbReference>
<evidence type="ECO:0000259" key="14">
    <source>
        <dbReference type="PROSITE" id="PS50109"/>
    </source>
</evidence>
<dbReference type="AlphaFoldDB" id="A0A254PSG6"/>
<dbReference type="Proteomes" id="UP000198104">
    <property type="component" value="Unassembled WGS sequence"/>
</dbReference>
<dbReference type="GO" id="GO:0005524">
    <property type="term" value="F:ATP binding"/>
    <property type="evidence" value="ECO:0007669"/>
    <property type="project" value="UniProtKB-KW"/>
</dbReference>
<dbReference type="PRINTS" id="PR00344">
    <property type="entry name" value="BCTRLSENSOR"/>
</dbReference>
<dbReference type="SMART" id="SM00387">
    <property type="entry name" value="HATPase_c"/>
    <property type="match status" value="1"/>
</dbReference>
<evidence type="ECO:0000256" key="6">
    <source>
        <dbReference type="ARBA" id="ARBA00022692"/>
    </source>
</evidence>
<reference evidence="15 16" key="1">
    <citation type="submission" date="2017-05" db="EMBL/GenBank/DDBJ databases">
        <title>Polynucleobacter sp. MWH-K35W1 isolated from the permanently anoxic monimolimnion of a meromictic lake.</title>
        <authorList>
            <person name="Hahn M.W."/>
        </authorList>
    </citation>
    <scope>NUCLEOTIDE SEQUENCE [LARGE SCALE GENOMIC DNA]</scope>
    <source>
        <strain evidence="15 16">MWH-K35W1</strain>
    </source>
</reference>
<evidence type="ECO:0000256" key="8">
    <source>
        <dbReference type="ARBA" id="ARBA00022777"/>
    </source>
</evidence>
<dbReference type="EC" id="2.7.13.3" evidence="3"/>
<dbReference type="InterPro" id="IPR004358">
    <property type="entry name" value="Sig_transdc_His_kin-like_C"/>
</dbReference>
<keyword evidence="5" id="KW-0808">Transferase</keyword>
<evidence type="ECO:0000256" key="11">
    <source>
        <dbReference type="ARBA" id="ARBA00023012"/>
    </source>
</evidence>
<evidence type="ECO:0000256" key="1">
    <source>
        <dbReference type="ARBA" id="ARBA00000085"/>
    </source>
</evidence>
<feature type="transmembrane region" description="Helical" evidence="13">
    <location>
        <begin position="16"/>
        <end position="34"/>
    </location>
</feature>
<proteinExistence type="predicted"/>
<feature type="transmembrane region" description="Helical" evidence="13">
    <location>
        <begin position="64"/>
        <end position="82"/>
    </location>
</feature>
<evidence type="ECO:0000256" key="4">
    <source>
        <dbReference type="ARBA" id="ARBA00022553"/>
    </source>
</evidence>
<dbReference type="InterPro" id="IPR025201">
    <property type="entry name" value="KdpD_TM"/>
</dbReference>
<dbReference type="PANTHER" id="PTHR45569:SF1">
    <property type="entry name" value="SENSOR PROTEIN KDPD"/>
    <property type="match status" value="1"/>
</dbReference>
<evidence type="ECO:0000256" key="5">
    <source>
        <dbReference type="ARBA" id="ARBA00022679"/>
    </source>
</evidence>
<dbReference type="GO" id="GO:0005886">
    <property type="term" value="C:plasma membrane"/>
    <property type="evidence" value="ECO:0007669"/>
    <property type="project" value="TreeGrafter"/>
</dbReference>
<sequence length="506" mass="56215">MYIDRMTNRKSSKSPILLEAMSIFLGMIAITALSHVVDEYLGLAGVSFLYLILVIWVSYKSQLVASIFVAIGSFLLINFFYVEPRYTFVIGSIESWSALLGFLLVSIAITSLVHQLRRQKDIAEKETFKANLLRSIIEIFSVEADSVVSLKKSCLLLKSELGCDVAILKLDPTTKESIELASSKSGEVKLDSWYLSHAIEYGAMLGPHTGTLESLDYWCIPFGRYYKSHELPALVIERAHEENIEVSLIRAIADQLSVHYQKRMAEIKAKDAGELAHRESIQNAFLSSISHDMRTPLTTIIGASSSLLKQSDQLGAAESKKLLELIHSESVYLNDSTENILSLVKLGMSDSNQVRMDWQSPEEIIGAVISRYNNREVKPSLALVMEAKDELIYGDQALIVLALTNLIENAVKAHLGRKPIQILVDRVDDEIRIGVIDEGAGFPKDFDEGLAGQQQSYQRTKKGFGLGLSIVRAVMDRHKGRLIVESSLGSDEKTYVGMAFPYKASS</sequence>
<evidence type="ECO:0000256" key="3">
    <source>
        <dbReference type="ARBA" id="ARBA00012438"/>
    </source>
</evidence>
<keyword evidence="4" id="KW-0597">Phosphoprotein</keyword>
<evidence type="ECO:0000313" key="15">
    <source>
        <dbReference type="EMBL" id="OWS69248.1"/>
    </source>
</evidence>
<evidence type="ECO:0000313" key="16">
    <source>
        <dbReference type="Proteomes" id="UP000198104"/>
    </source>
</evidence>
<name>A0A254PSG6_9BURK</name>
<dbReference type="InterPro" id="IPR036097">
    <property type="entry name" value="HisK_dim/P_sf"/>
</dbReference>
<keyword evidence="16" id="KW-1185">Reference proteome</keyword>
<gene>
    <name evidence="15" type="ORF">CBI30_10495</name>
</gene>
<feature type="transmembrane region" description="Helical" evidence="13">
    <location>
        <begin position="40"/>
        <end position="57"/>
    </location>
</feature>
<comment type="caution">
    <text evidence="15">The sequence shown here is derived from an EMBL/GenBank/DDBJ whole genome shotgun (WGS) entry which is preliminary data.</text>
</comment>